<accession>A0ABW6K5I7</accession>
<feature type="domain" description="N-acetyltransferase" evidence="1">
    <location>
        <begin position="120"/>
        <end position="256"/>
    </location>
</feature>
<keyword evidence="2" id="KW-0808">Transferase</keyword>
<dbReference type="Proteomes" id="UP001601059">
    <property type="component" value="Unassembled WGS sequence"/>
</dbReference>
<sequence>MERKIMLNIFTKELRKDIHYPGWKREETPYTVRHISEHNEHGFVLFSNLNKQNIHSVIQDELNFFNSINQPFEWKVFDYDQPENLIEALTEYGFEVENKEALMVLDIEESTELLSYEFSPNIFQITDEKGIRDLMELEGKIWKTDHQELGDRLIRDLKANDGNLYIYASYVDGKAVSGAWMYLERGTSFGSLWGGSTLPEFRGKGLYTSLIAIRAQKARELGYRFLTVDASPMSQPILENKGFKCLAYSTPCQSPK</sequence>
<comment type="caution">
    <text evidence="2">The sequence shown here is derived from an EMBL/GenBank/DDBJ whole genome shotgun (WGS) entry which is preliminary data.</text>
</comment>
<dbReference type="InterPro" id="IPR000182">
    <property type="entry name" value="GNAT_dom"/>
</dbReference>
<keyword evidence="3" id="KW-1185">Reference proteome</keyword>
<keyword evidence="2" id="KW-0012">Acyltransferase</keyword>
<dbReference type="PROSITE" id="PS51186">
    <property type="entry name" value="GNAT"/>
    <property type="match status" value="1"/>
</dbReference>
<dbReference type="InterPro" id="IPR016181">
    <property type="entry name" value="Acyl_CoA_acyltransferase"/>
</dbReference>
<organism evidence="2 3">
    <name type="scientific">Cytobacillus spartinae</name>
    <dbReference type="NCBI Taxonomy" id="3299023"/>
    <lineage>
        <taxon>Bacteria</taxon>
        <taxon>Bacillati</taxon>
        <taxon>Bacillota</taxon>
        <taxon>Bacilli</taxon>
        <taxon>Bacillales</taxon>
        <taxon>Bacillaceae</taxon>
        <taxon>Cytobacillus</taxon>
    </lineage>
</organism>
<protein>
    <submittedName>
        <fullName evidence="2">GNAT family N-acetyltransferase</fullName>
        <ecNumber evidence="2">2.3.-.-</ecNumber>
    </submittedName>
</protein>
<dbReference type="CDD" id="cd04301">
    <property type="entry name" value="NAT_SF"/>
    <property type="match status" value="1"/>
</dbReference>
<evidence type="ECO:0000259" key="1">
    <source>
        <dbReference type="PROSITE" id="PS51186"/>
    </source>
</evidence>
<evidence type="ECO:0000313" key="2">
    <source>
        <dbReference type="EMBL" id="MFE8699456.1"/>
    </source>
</evidence>
<dbReference type="GO" id="GO:0016746">
    <property type="term" value="F:acyltransferase activity"/>
    <property type="evidence" value="ECO:0007669"/>
    <property type="project" value="UniProtKB-KW"/>
</dbReference>
<proteinExistence type="predicted"/>
<gene>
    <name evidence="2" type="ORF">ACFYKX_02335</name>
</gene>
<dbReference type="EMBL" id="JBIACK010000001">
    <property type="protein sequence ID" value="MFE8699456.1"/>
    <property type="molecule type" value="Genomic_DNA"/>
</dbReference>
<dbReference type="SUPFAM" id="SSF55729">
    <property type="entry name" value="Acyl-CoA N-acyltransferases (Nat)"/>
    <property type="match status" value="1"/>
</dbReference>
<dbReference type="Gene3D" id="3.40.630.30">
    <property type="match status" value="1"/>
</dbReference>
<dbReference type="EC" id="2.3.-.-" evidence="2"/>
<evidence type="ECO:0000313" key="3">
    <source>
        <dbReference type="Proteomes" id="UP001601059"/>
    </source>
</evidence>
<dbReference type="RefSeq" id="WP_389357669.1">
    <property type="nucleotide sequence ID" value="NZ_JBIACK010000001.1"/>
</dbReference>
<reference evidence="2 3" key="1">
    <citation type="submission" date="2024-08" db="EMBL/GenBank/DDBJ databases">
        <title>Two novel Cytobacillus novel species.</title>
        <authorList>
            <person name="Liu G."/>
        </authorList>
    </citation>
    <scope>NUCLEOTIDE SEQUENCE [LARGE SCALE GENOMIC DNA]</scope>
    <source>
        <strain evidence="2 3">FJAT-54145</strain>
    </source>
</reference>
<dbReference type="Pfam" id="PF00583">
    <property type="entry name" value="Acetyltransf_1"/>
    <property type="match status" value="1"/>
</dbReference>
<name>A0ABW6K5I7_9BACI</name>